<gene>
    <name evidence="2" type="ORF">SAMN06269250_5944</name>
</gene>
<name>A0A286GQN2_9BACT</name>
<evidence type="ECO:0000256" key="1">
    <source>
        <dbReference type="SAM" id="SignalP"/>
    </source>
</evidence>
<dbReference type="RefSeq" id="WP_097131001.1">
    <property type="nucleotide sequence ID" value="NZ_OCNH01000007.1"/>
</dbReference>
<dbReference type="AlphaFoldDB" id="A0A286GQN2"/>
<evidence type="ECO:0000313" key="2">
    <source>
        <dbReference type="EMBL" id="SOD97855.1"/>
    </source>
</evidence>
<proteinExistence type="predicted"/>
<evidence type="ECO:0000313" key="3">
    <source>
        <dbReference type="Proteomes" id="UP000219452"/>
    </source>
</evidence>
<feature type="signal peptide" evidence="1">
    <location>
        <begin position="1"/>
        <end position="21"/>
    </location>
</feature>
<keyword evidence="3" id="KW-1185">Reference proteome</keyword>
<dbReference type="Proteomes" id="UP000219452">
    <property type="component" value="Unassembled WGS sequence"/>
</dbReference>
<dbReference type="EMBL" id="OCNH01000007">
    <property type="protein sequence ID" value="SOD97855.1"/>
    <property type="molecule type" value="Genomic_DNA"/>
</dbReference>
<protein>
    <recommendedName>
        <fullName evidence="4">Lamin Tail Domain</fullName>
    </recommendedName>
</protein>
<sequence length="204" mass="21779">MILTTTIKLFVFCLLVSFGFAACQSGQTTSDKTDSTSTNANSQTVGAKSKIPTITLESLIVSSDSLIAYRNSDFVFEYFFGDSVITLNGWVVKKGSSGSVAYGANPTMKLTPIGSTTATIGPNTYVCDQVLLKKDVQELAKKIKGIPGKTSLVFVPKRIGERINYSIFLLTTGAGQLEPAIPIDPALLTNTDLETNPSPPHGFN</sequence>
<dbReference type="OrthoDB" id="965446at2"/>
<keyword evidence="1" id="KW-0732">Signal</keyword>
<reference evidence="3" key="1">
    <citation type="submission" date="2017-09" db="EMBL/GenBank/DDBJ databases">
        <authorList>
            <person name="Varghese N."/>
            <person name="Submissions S."/>
        </authorList>
    </citation>
    <scope>NUCLEOTIDE SEQUENCE [LARGE SCALE GENOMIC DNA]</scope>
    <source>
        <strain evidence="3">DSM 29961</strain>
    </source>
</reference>
<feature type="chain" id="PRO_5012425347" description="Lamin Tail Domain" evidence="1">
    <location>
        <begin position="22"/>
        <end position="204"/>
    </location>
</feature>
<accession>A0A286GQN2</accession>
<evidence type="ECO:0008006" key="4">
    <source>
        <dbReference type="Google" id="ProtNLM"/>
    </source>
</evidence>
<organism evidence="2 3">
    <name type="scientific">Spirosoma fluviale</name>
    <dbReference type="NCBI Taxonomy" id="1597977"/>
    <lineage>
        <taxon>Bacteria</taxon>
        <taxon>Pseudomonadati</taxon>
        <taxon>Bacteroidota</taxon>
        <taxon>Cytophagia</taxon>
        <taxon>Cytophagales</taxon>
        <taxon>Cytophagaceae</taxon>
        <taxon>Spirosoma</taxon>
    </lineage>
</organism>